<evidence type="ECO:0000313" key="3">
    <source>
        <dbReference type="EMBL" id="KAF7825211.1"/>
    </source>
</evidence>
<feature type="chain" id="PRO_5032347120" evidence="2">
    <location>
        <begin position="20"/>
        <end position="184"/>
    </location>
</feature>
<comment type="caution">
    <text evidence="3">The sequence shown here is derived from an EMBL/GenBank/DDBJ whole genome shotgun (WGS) entry which is preliminary data.</text>
</comment>
<evidence type="ECO:0000313" key="4">
    <source>
        <dbReference type="Proteomes" id="UP000634136"/>
    </source>
</evidence>
<feature type="signal peptide" evidence="2">
    <location>
        <begin position="1"/>
        <end position="19"/>
    </location>
</feature>
<name>A0A834TQQ3_9FABA</name>
<gene>
    <name evidence="3" type="ORF">G2W53_016375</name>
</gene>
<dbReference type="AlphaFoldDB" id="A0A834TQQ3"/>
<proteinExistence type="predicted"/>
<evidence type="ECO:0000256" key="2">
    <source>
        <dbReference type="SAM" id="SignalP"/>
    </source>
</evidence>
<sequence length="184" mass="19966">MFWPFSVLVLPWLWRGSFRGITSSTSISGLARIDSKAPPPALLPLVPSSQVVKQPGTVVGSISSNAVLGSGSALVRSLRNEVEQVKGELENPPLQLGRSEYLNKVFGVEIRAREKEKDREFELSYEVLDKLRSAVFAEEKSCVDPADSVIANGAVLPLKSTNMTGLEGDQAVDPKKTANPERFA</sequence>
<reference evidence="3" key="1">
    <citation type="submission" date="2020-09" db="EMBL/GenBank/DDBJ databases">
        <title>Genome-Enabled Discovery of Anthraquinone Biosynthesis in Senna tora.</title>
        <authorList>
            <person name="Kang S.-H."/>
            <person name="Pandey R.P."/>
            <person name="Lee C.-M."/>
            <person name="Sim J.-S."/>
            <person name="Jeong J.-T."/>
            <person name="Choi B.-S."/>
            <person name="Jung M."/>
            <person name="Ginzburg D."/>
            <person name="Zhao K."/>
            <person name="Won S.Y."/>
            <person name="Oh T.-J."/>
            <person name="Yu Y."/>
            <person name="Kim N.-H."/>
            <person name="Lee O.R."/>
            <person name="Lee T.-H."/>
            <person name="Bashyal P."/>
            <person name="Kim T.-S."/>
            <person name="Lee W.-H."/>
            <person name="Kawkins C."/>
            <person name="Kim C.-K."/>
            <person name="Kim J.S."/>
            <person name="Ahn B.O."/>
            <person name="Rhee S.Y."/>
            <person name="Sohng J.K."/>
        </authorList>
    </citation>
    <scope>NUCLEOTIDE SEQUENCE</scope>
    <source>
        <tissue evidence="3">Leaf</tissue>
    </source>
</reference>
<evidence type="ECO:0000256" key="1">
    <source>
        <dbReference type="SAM" id="MobiDB-lite"/>
    </source>
</evidence>
<dbReference type="EMBL" id="JAAIUW010000006">
    <property type="protein sequence ID" value="KAF7825211.1"/>
    <property type="molecule type" value="Genomic_DNA"/>
</dbReference>
<keyword evidence="2" id="KW-0732">Signal</keyword>
<protein>
    <submittedName>
        <fullName evidence="3">Uncharacterized protein</fullName>
    </submittedName>
</protein>
<accession>A0A834TQQ3</accession>
<dbReference type="Proteomes" id="UP000634136">
    <property type="component" value="Unassembled WGS sequence"/>
</dbReference>
<feature type="compositionally biased region" description="Basic and acidic residues" evidence="1">
    <location>
        <begin position="172"/>
        <end position="184"/>
    </location>
</feature>
<organism evidence="3 4">
    <name type="scientific">Senna tora</name>
    <dbReference type="NCBI Taxonomy" id="362788"/>
    <lineage>
        <taxon>Eukaryota</taxon>
        <taxon>Viridiplantae</taxon>
        <taxon>Streptophyta</taxon>
        <taxon>Embryophyta</taxon>
        <taxon>Tracheophyta</taxon>
        <taxon>Spermatophyta</taxon>
        <taxon>Magnoliopsida</taxon>
        <taxon>eudicotyledons</taxon>
        <taxon>Gunneridae</taxon>
        <taxon>Pentapetalae</taxon>
        <taxon>rosids</taxon>
        <taxon>fabids</taxon>
        <taxon>Fabales</taxon>
        <taxon>Fabaceae</taxon>
        <taxon>Caesalpinioideae</taxon>
        <taxon>Cassia clade</taxon>
        <taxon>Senna</taxon>
    </lineage>
</organism>
<feature type="region of interest" description="Disordered" evidence="1">
    <location>
        <begin position="164"/>
        <end position="184"/>
    </location>
</feature>
<keyword evidence="4" id="KW-1185">Reference proteome</keyword>